<organism evidence="2 3">
    <name type="scientific">Levilactobacillus paucivorans</name>
    <dbReference type="NCBI Taxonomy" id="616990"/>
    <lineage>
        <taxon>Bacteria</taxon>
        <taxon>Bacillati</taxon>
        <taxon>Bacillota</taxon>
        <taxon>Bacilli</taxon>
        <taxon>Lactobacillales</taxon>
        <taxon>Lactobacillaceae</taxon>
        <taxon>Levilactobacillus</taxon>
    </lineage>
</organism>
<dbReference type="STRING" id="616990.IV54_GL001961"/>
<dbReference type="PIRSF" id="PIRSF000440">
    <property type="entry name" value="CAT"/>
    <property type="match status" value="1"/>
</dbReference>
<evidence type="ECO:0000313" key="3">
    <source>
        <dbReference type="Proteomes" id="UP000051906"/>
    </source>
</evidence>
<sequence length="237" mass="27429">MSAGLQLINQKGFHMTNLNTHSTPIDLATWSRREYFYYFTKMMPTGFTLTVDLDVTATKEWIAARDYKFNAAYLYLVSKVIAQTPEFRVSRDDAGQLKRYDVLHPSYSVMHADDHSISGLWTAYDPDFKQFHRNYLADLTEYGDQRTPMPKAPQSANTYMIGSIPWTHFTSYTPLPFTPLNTFFPVIQAGKFEQKAKRWQMPLSLTIHHAVADGYHVSQFLEQLQLAFDHPEVWLAN</sequence>
<dbReference type="Proteomes" id="UP000051906">
    <property type="component" value="Unassembled WGS sequence"/>
</dbReference>
<dbReference type="PANTHER" id="PTHR38474:SF2">
    <property type="entry name" value="CHLORAMPHENICOL ACETYLTRANSFERASE"/>
    <property type="match status" value="1"/>
</dbReference>
<reference evidence="2 3" key="1">
    <citation type="journal article" date="2015" name="Genome Announc.">
        <title>Expanding the biotechnology potential of lactobacilli through comparative genomics of 213 strains and associated genera.</title>
        <authorList>
            <person name="Sun Z."/>
            <person name="Harris H.M."/>
            <person name="McCann A."/>
            <person name="Guo C."/>
            <person name="Argimon S."/>
            <person name="Zhang W."/>
            <person name="Yang X."/>
            <person name="Jeffery I.B."/>
            <person name="Cooney J.C."/>
            <person name="Kagawa T.F."/>
            <person name="Liu W."/>
            <person name="Song Y."/>
            <person name="Salvetti E."/>
            <person name="Wrobel A."/>
            <person name="Rasinkangas P."/>
            <person name="Parkhill J."/>
            <person name="Rea M.C."/>
            <person name="O'Sullivan O."/>
            <person name="Ritari J."/>
            <person name="Douillard F.P."/>
            <person name="Paul Ross R."/>
            <person name="Yang R."/>
            <person name="Briner A.E."/>
            <person name="Felis G.E."/>
            <person name="de Vos W.M."/>
            <person name="Barrangou R."/>
            <person name="Klaenhammer T.R."/>
            <person name="Caufield P.W."/>
            <person name="Cui Y."/>
            <person name="Zhang H."/>
            <person name="O'Toole P.W."/>
        </authorList>
    </citation>
    <scope>NUCLEOTIDE SEQUENCE [LARGE SCALE GENOMIC DNA]</scope>
    <source>
        <strain evidence="2 3">DSM 22467</strain>
    </source>
</reference>
<dbReference type="PATRIC" id="fig|616990.3.peg.2074"/>
<proteinExistence type="predicted"/>
<protein>
    <submittedName>
        <fullName evidence="2">Chloramphenicol O-acetyltransferase</fullName>
    </submittedName>
</protein>
<dbReference type="SMART" id="SM01059">
    <property type="entry name" value="CAT"/>
    <property type="match status" value="1"/>
</dbReference>
<name>A0A0R2LQ45_9LACO</name>
<dbReference type="Pfam" id="PF00302">
    <property type="entry name" value="CAT"/>
    <property type="match status" value="1"/>
</dbReference>
<dbReference type="InterPro" id="IPR023213">
    <property type="entry name" value="CAT-like_dom_sf"/>
</dbReference>
<dbReference type="InterPro" id="IPR001707">
    <property type="entry name" value="Cmp_AcTrfase"/>
</dbReference>
<keyword evidence="3" id="KW-1185">Reference proteome</keyword>
<dbReference type="GO" id="GO:0008811">
    <property type="term" value="F:chloramphenicol O-acetyltransferase activity"/>
    <property type="evidence" value="ECO:0007669"/>
    <property type="project" value="InterPro"/>
</dbReference>
<dbReference type="EMBL" id="JQCA01000051">
    <property type="protein sequence ID" value="KRO03893.1"/>
    <property type="molecule type" value="Genomic_DNA"/>
</dbReference>
<dbReference type="AlphaFoldDB" id="A0A0R2LQ45"/>
<evidence type="ECO:0000313" key="2">
    <source>
        <dbReference type="EMBL" id="KRO03893.1"/>
    </source>
</evidence>
<keyword evidence="2" id="KW-0808">Transferase</keyword>
<gene>
    <name evidence="2" type="ORF">IV54_GL001961</name>
</gene>
<accession>A0A0R2LQ45</accession>
<dbReference type="Gene3D" id="3.30.559.10">
    <property type="entry name" value="Chloramphenicol acetyltransferase-like domain"/>
    <property type="match status" value="1"/>
</dbReference>
<dbReference type="SUPFAM" id="SSF52777">
    <property type="entry name" value="CoA-dependent acyltransferases"/>
    <property type="match status" value="1"/>
</dbReference>
<feature type="active site" description="Proton acceptor" evidence="1">
    <location>
        <position position="209"/>
    </location>
</feature>
<evidence type="ECO:0000256" key="1">
    <source>
        <dbReference type="PIRSR" id="PIRSR000440-1"/>
    </source>
</evidence>
<comment type="caution">
    <text evidence="2">The sequence shown here is derived from an EMBL/GenBank/DDBJ whole genome shotgun (WGS) entry which is preliminary data.</text>
</comment>
<dbReference type="PANTHER" id="PTHR38474">
    <property type="entry name" value="SLR0299 PROTEIN"/>
    <property type="match status" value="1"/>
</dbReference>